<keyword evidence="3 4" id="KW-0012">Acyltransferase</keyword>
<comment type="domain">
    <text evidence="4">The HXXXXD motif is essential for acyltransferase activity and may constitute the binding site for the phosphate moiety of the glycerol-3-phosphate.</text>
</comment>
<keyword evidence="2 4" id="KW-0808">Transferase</keyword>
<feature type="compositionally biased region" description="Low complexity" evidence="5">
    <location>
        <begin position="324"/>
        <end position="338"/>
    </location>
</feature>
<comment type="caution">
    <text evidence="8">The sequence shown here is derived from an EMBL/GenBank/DDBJ whole genome shotgun (WGS) entry which is preliminary data.</text>
</comment>
<feature type="domain" description="Phospholipid/glycerol acyltransferase" evidence="7">
    <location>
        <begin position="100"/>
        <end position="216"/>
    </location>
</feature>
<evidence type="ECO:0000256" key="6">
    <source>
        <dbReference type="SAM" id="Phobius"/>
    </source>
</evidence>
<dbReference type="PANTHER" id="PTHR10434:SF11">
    <property type="entry name" value="1-ACYL-SN-GLYCEROL-3-PHOSPHATE ACYLTRANSFERASE"/>
    <property type="match status" value="1"/>
</dbReference>
<dbReference type="AlphaFoldDB" id="A0A8H5LNG0"/>
<dbReference type="PANTHER" id="PTHR10434">
    <property type="entry name" value="1-ACYL-SN-GLYCEROL-3-PHOSPHATE ACYLTRANSFERASE"/>
    <property type="match status" value="1"/>
</dbReference>
<feature type="region of interest" description="Disordered" evidence="5">
    <location>
        <begin position="264"/>
        <end position="367"/>
    </location>
</feature>
<evidence type="ECO:0000256" key="3">
    <source>
        <dbReference type="ARBA" id="ARBA00023315"/>
    </source>
</evidence>
<evidence type="ECO:0000256" key="4">
    <source>
        <dbReference type="RuleBase" id="RU361267"/>
    </source>
</evidence>
<keyword evidence="4" id="KW-0444">Lipid biosynthesis</keyword>
<dbReference type="GO" id="GO:0016020">
    <property type="term" value="C:membrane"/>
    <property type="evidence" value="ECO:0007669"/>
    <property type="project" value="InterPro"/>
</dbReference>
<dbReference type="SUPFAM" id="SSF69593">
    <property type="entry name" value="Glycerol-3-phosphate (1)-acyltransferase"/>
    <property type="match status" value="1"/>
</dbReference>
<evidence type="ECO:0000256" key="2">
    <source>
        <dbReference type="ARBA" id="ARBA00022679"/>
    </source>
</evidence>
<keyword evidence="6" id="KW-0812">Transmembrane</keyword>
<evidence type="ECO:0000259" key="7">
    <source>
        <dbReference type="SMART" id="SM00563"/>
    </source>
</evidence>
<dbReference type="NCBIfam" id="TIGR00530">
    <property type="entry name" value="AGP_acyltrn"/>
    <property type="match status" value="1"/>
</dbReference>
<organism evidence="8 9">
    <name type="scientific">Leucocoprinus leucothites</name>
    <dbReference type="NCBI Taxonomy" id="201217"/>
    <lineage>
        <taxon>Eukaryota</taxon>
        <taxon>Fungi</taxon>
        <taxon>Dikarya</taxon>
        <taxon>Basidiomycota</taxon>
        <taxon>Agaricomycotina</taxon>
        <taxon>Agaricomycetes</taxon>
        <taxon>Agaricomycetidae</taxon>
        <taxon>Agaricales</taxon>
        <taxon>Agaricineae</taxon>
        <taxon>Agaricaceae</taxon>
        <taxon>Leucocoprinus</taxon>
    </lineage>
</organism>
<dbReference type="GO" id="GO:0006654">
    <property type="term" value="P:phosphatidic acid biosynthetic process"/>
    <property type="evidence" value="ECO:0007669"/>
    <property type="project" value="TreeGrafter"/>
</dbReference>
<gene>
    <name evidence="8" type="ORF">D9756_000162</name>
</gene>
<evidence type="ECO:0000256" key="1">
    <source>
        <dbReference type="ARBA" id="ARBA00008655"/>
    </source>
</evidence>
<dbReference type="InterPro" id="IPR002123">
    <property type="entry name" value="Plipid/glycerol_acylTrfase"/>
</dbReference>
<keyword evidence="9" id="KW-1185">Reference proteome</keyword>
<keyword evidence="6" id="KW-0472">Membrane</keyword>
<comment type="similarity">
    <text evidence="1 4">Belongs to the 1-acyl-sn-glycerol-3-phosphate acyltransferase family.</text>
</comment>
<keyword evidence="6" id="KW-1133">Transmembrane helix</keyword>
<dbReference type="EMBL" id="JAACJO010000001">
    <property type="protein sequence ID" value="KAF5364070.1"/>
    <property type="molecule type" value="Genomic_DNA"/>
</dbReference>
<accession>A0A8H5LNG0</accession>
<name>A0A8H5LNG0_9AGAR</name>
<protein>
    <recommendedName>
        <fullName evidence="4">1-acyl-sn-glycerol-3-phosphate acyltransferase</fullName>
        <ecNumber evidence="4">2.3.1.51</ecNumber>
    </recommendedName>
</protein>
<proteinExistence type="inferred from homology"/>
<comment type="catalytic activity">
    <reaction evidence="4">
        <text>a 1-acyl-sn-glycero-3-phosphate + an acyl-CoA = a 1,2-diacyl-sn-glycero-3-phosphate + CoA</text>
        <dbReference type="Rhea" id="RHEA:19709"/>
        <dbReference type="ChEBI" id="CHEBI:57287"/>
        <dbReference type="ChEBI" id="CHEBI:57970"/>
        <dbReference type="ChEBI" id="CHEBI:58342"/>
        <dbReference type="ChEBI" id="CHEBI:58608"/>
        <dbReference type="EC" id="2.3.1.51"/>
    </reaction>
</comment>
<feature type="transmembrane region" description="Helical" evidence="6">
    <location>
        <begin position="37"/>
        <end position="61"/>
    </location>
</feature>
<keyword evidence="4" id="KW-0594">Phospholipid biosynthesis</keyword>
<reference evidence="8 9" key="1">
    <citation type="journal article" date="2020" name="ISME J.">
        <title>Uncovering the hidden diversity of litter-decomposition mechanisms in mushroom-forming fungi.</title>
        <authorList>
            <person name="Floudas D."/>
            <person name="Bentzer J."/>
            <person name="Ahren D."/>
            <person name="Johansson T."/>
            <person name="Persson P."/>
            <person name="Tunlid A."/>
        </authorList>
    </citation>
    <scope>NUCLEOTIDE SEQUENCE [LARGE SCALE GENOMIC DNA]</scope>
    <source>
        <strain evidence="8 9">CBS 146.42</strain>
    </source>
</reference>
<evidence type="ECO:0000313" key="8">
    <source>
        <dbReference type="EMBL" id="KAF5364070.1"/>
    </source>
</evidence>
<dbReference type="OrthoDB" id="202234at2759"/>
<feature type="compositionally biased region" description="Polar residues" evidence="5">
    <location>
        <begin position="297"/>
        <end position="313"/>
    </location>
</feature>
<dbReference type="InterPro" id="IPR004552">
    <property type="entry name" value="AGP_acyltrans"/>
</dbReference>
<dbReference type="Proteomes" id="UP000559027">
    <property type="component" value="Unassembled WGS sequence"/>
</dbReference>
<sequence>MGFFSSIFKPLAYLSLPVIFLGQISNASPKDHYYTRMFVYLGTVASVATASIVTATTMAVLGRPHDVNFYVARMFHALVWRFMRLRVEVEGEEHLQNRPAIIMCNHQSMVDLIIVGKAMPKSTAIMAKKELQFTPVGPFMMLSGAVFIDRGNNERAIRSLRAATDMMKRLKFSLWIFPEGTRHLGPEADLLPFKKGGFHMAIQAGLPIIPVVAENYWHIYRKGFFGTGVIKVRVLPPVPTEGLTTADISDLTERVRSQMLETLREISTHARKPTITEGKKPSSSPPVSEKEVKESHTFSGASIAINPSTPSTKSEGDSPQLDGTLSSSASLASFSTSSQLWKSTAGSETGGETEDDDMVLVGRPAKK</sequence>
<dbReference type="GO" id="GO:0005783">
    <property type="term" value="C:endoplasmic reticulum"/>
    <property type="evidence" value="ECO:0007669"/>
    <property type="project" value="TreeGrafter"/>
</dbReference>
<evidence type="ECO:0000313" key="9">
    <source>
        <dbReference type="Proteomes" id="UP000559027"/>
    </source>
</evidence>
<dbReference type="Pfam" id="PF01553">
    <property type="entry name" value="Acyltransferase"/>
    <property type="match status" value="1"/>
</dbReference>
<dbReference type="CDD" id="cd07989">
    <property type="entry name" value="LPLAT_AGPAT-like"/>
    <property type="match status" value="1"/>
</dbReference>
<dbReference type="EC" id="2.3.1.51" evidence="4"/>
<dbReference type="GO" id="GO:0003841">
    <property type="term" value="F:1-acylglycerol-3-phosphate O-acyltransferase activity"/>
    <property type="evidence" value="ECO:0007669"/>
    <property type="project" value="UniProtKB-UniRule"/>
</dbReference>
<keyword evidence="4" id="KW-0443">Lipid metabolism</keyword>
<keyword evidence="4" id="KW-1208">Phospholipid metabolism</keyword>
<dbReference type="SMART" id="SM00563">
    <property type="entry name" value="PlsC"/>
    <property type="match status" value="1"/>
</dbReference>
<evidence type="ECO:0000256" key="5">
    <source>
        <dbReference type="SAM" id="MobiDB-lite"/>
    </source>
</evidence>